<name>A0A6C0ISS4_9ZZZZ</name>
<reference evidence="1" key="1">
    <citation type="journal article" date="2020" name="Nature">
        <title>Giant virus diversity and host interactions through global metagenomics.</title>
        <authorList>
            <person name="Schulz F."/>
            <person name="Roux S."/>
            <person name="Paez-Espino D."/>
            <person name="Jungbluth S."/>
            <person name="Walsh D.A."/>
            <person name="Denef V.J."/>
            <person name="McMahon K.D."/>
            <person name="Konstantinidis K.T."/>
            <person name="Eloe-Fadrosh E.A."/>
            <person name="Kyrpides N.C."/>
            <person name="Woyke T."/>
        </authorList>
    </citation>
    <scope>NUCLEOTIDE SEQUENCE</scope>
    <source>
        <strain evidence="1">GVMAG-M-3300024261-8</strain>
    </source>
</reference>
<evidence type="ECO:0000313" key="1">
    <source>
        <dbReference type="EMBL" id="QHT95640.1"/>
    </source>
</evidence>
<protein>
    <submittedName>
        <fullName evidence="1">Uncharacterized protein</fullName>
    </submittedName>
</protein>
<accession>A0A6C0ISS4</accession>
<dbReference type="SMART" id="SM01425">
    <property type="entry name" value="EsV_1_7"/>
    <property type="match status" value="1"/>
</dbReference>
<sequence length="423" mass="48685">MVICKDPDCKVRASFNNKGETPLYCGTHRSSGMVNVISKICEHGKRKSYCKECKGSQICEHDKRKDDCKQCGGNSYCIHGKWKTICKECKGSEICEHGKVRYSCKDCGGSQICEHGKHKRICKECNPKGFCKHGKQKQQCRDCGGSQICEHGKQKFNCRECGNGLCKHNKNKYSCRECGTSLCKHNKNKYSCRECGGSAFCEHGIRKARCRDCGGSDICEHGKQKARCRDCGGSSLCKNDWCTTYANKKYDNYCLYCYMHMFPDKPVAQNYKTKEAAVAEYIKSKYSQFEWRTDRRIQDGCSRRRPDLLLDLGYQVIIIEIDENQHTDYDCSCENKRTMELSQDVGHRPIVFIRFNPDDYVDGGKKVSSCWGLNKLCICTVKKTKKNEWTERLHALSSQVDYWIDENNKTDKTIEIVQMFYDR</sequence>
<proteinExistence type="predicted"/>
<dbReference type="InterPro" id="IPR043822">
    <property type="entry name" value="EsV_1_7_cys"/>
</dbReference>
<dbReference type="Pfam" id="PF19114">
    <property type="entry name" value="EsV_1_7_cys"/>
    <property type="match status" value="1"/>
</dbReference>
<dbReference type="AlphaFoldDB" id="A0A6C0ISS4"/>
<organism evidence="1">
    <name type="scientific">viral metagenome</name>
    <dbReference type="NCBI Taxonomy" id="1070528"/>
    <lineage>
        <taxon>unclassified sequences</taxon>
        <taxon>metagenomes</taxon>
        <taxon>organismal metagenomes</taxon>
    </lineage>
</organism>
<dbReference type="EMBL" id="MN740244">
    <property type="protein sequence ID" value="QHT95640.1"/>
    <property type="molecule type" value="Genomic_DNA"/>
</dbReference>